<dbReference type="Proteomes" id="UP000035722">
    <property type="component" value="Unassembled WGS sequence"/>
</dbReference>
<name>A0A024H995_9MICC</name>
<dbReference type="SUPFAM" id="SSF48452">
    <property type="entry name" value="TPR-like"/>
    <property type="match status" value="1"/>
</dbReference>
<dbReference type="STRING" id="861266.ARTSIC4J27_4497"/>
<reference evidence="3" key="1">
    <citation type="journal article" date="2014" name="Genome Announc.">
        <title>Genome Sequence of Arthrobacter siccitolerans 4J27, a Xeroprotectant-Producing Desiccation-Tolerant Microorganism.</title>
        <authorList>
            <person name="Manzanera M."/>
            <person name="Santa-Cruz-Calvo L."/>
            <person name="Vilchez J.I."/>
            <person name="Garcia-Fontana C."/>
            <person name="Silva-Castro G.A."/>
            <person name="Calvo C."/>
            <person name="Gonzalez-Lopez J."/>
        </authorList>
    </citation>
    <scope>NUCLEOTIDE SEQUENCE [LARGE SCALE GENOMIC DNA]</scope>
    <source>
        <strain evidence="3">4J27</strain>
    </source>
</reference>
<dbReference type="RefSeq" id="WP_050057254.1">
    <property type="nucleotide sequence ID" value="NZ_CAQI01000059.1"/>
</dbReference>
<dbReference type="InterPro" id="IPR011990">
    <property type="entry name" value="TPR-like_helical_dom_sf"/>
</dbReference>
<proteinExistence type="predicted"/>
<gene>
    <name evidence="2" type="ORF">ARTSIC4J27_4497</name>
</gene>
<dbReference type="EMBL" id="CAQI01000059">
    <property type="protein sequence ID" value="CCQ48492.1"/>
    <property type="molecule type" value="Genomic_DNA"/>
</dbReference>
<evidence type="ECO:0000313" key="3">
    <source>
        <dbReference type="Proteomes" id="UP000035722"/>
    </source>
</evidence>
<keyword evidence="3" id="KW-1185">Reference proteome</keyword>
<feature type="region of interest" description="Disordered" evidence="1">
    <location>
        <begin position="284"/>
        <end position="303"/>
    </location>
</feature>
<dbReference type="OrthoDB" id="4963241at2"/>
<evidence type="ECO:0008006" key="4">
    <source>
        <dbReference type="Google" id="ProtNLM"/>
    </source>
</evidence>
<dbReference type="AlphaFoldDB" id="A0A024H995"/>
<evidence type="ECO:0000313" key="2">
    <source>
        <dbReference type="EMBL" id="CCQ48492.1"/>
    </source>
</evidence>
<sequence>MTAGDPAPIYWDRRDLTPFGEPQLRTPVHDLAGGVGGLLTGVLGGRHPALLTVDGEIPRLKRMLPKPAKAVHEAVFTSREPDRLITLARAYPGWAGLCYLMSGLLVYKHGGYLRASELLQRGLTTRNEDEANRYSSTYLTRIVTRIELAERVEIPVLFSEESVFLALAHSFRETGRTEAALDALAGLPPSLPMALARCSLALTLGRSRTVIDWTEGLLNADDLSAALLLVRARALRREGRLEAAHQALAEVLRRRKTHLTLRNDALTDRALLVLDSSRRSLNPRDWGRRREDPVPQKEIAAPVPIRKDEEMRRIWEQDWKKLSDE</sequence>
<protein>
    <recommendedName>
        <fullName evidence="4">Tetratricopeptide repeat family protein</fullName>
    </recommendedName>
</protein>
<organism evidence="2 3">
    <name type="scientific">Pseudarthrobacter siccitolerans</name>
    <dbReference type="NCBI Taxonomy" id="861266"/>
    <lineage>
        <taxon>Bacteria</taxon>
        <taxon>Bacillati</taxon>
        <taxon>Actinomycetota</taxon>
        <taxon>Actinomycetes</taxon>
        <taxon>Micrococcales</taxon>
        <taxon>Micrococcaceae</taxon>
        <taxon>Pseudarthrobacter</taxon>
    </lineage>
</organism>
<feature type="compositionally biased region" description="Basic and acidic residues" evidence="1">
    <location>
        <begin position="285"/>
        <end position="295"/>
    </location>
</feature>
<evidence type="ECO:0000256" key="1">
    <source>
        <dbReference type="SAM" id="MobiDB-lite"/>
    </source>
</evidence>
<accession>A0A024H995</accession>
<comment type="caution">
    <text evidence="2">The sequence shown here is derived from an EMBL/GenBank/DDBJ whole genome shotgun (WGS) entry which is preliminary data.</text>
</comment>